<organism evidence="1 2">
    <name type="scientific">Hibiscus sabdariffa</name>
    <name type="common">roselle</name>
    <dbReference type="NCBI Taxonomy" id="183260"/>
    <lineage>
        <taxon>Eukaryota</taxon>
        <taxon>Viridiplantae</taxon>
        <taxon>Streptophyta</taxon>
        <taxon>Embryophyta</taxon>
        <taxon>Tracheophyta</taxon>
        <taxon>Spermatophyta</taxon>
        <taxon>Magnoliopsida</taxon>
        <taxon>eudicotyledons</taxon>
        <taxon>Gunneridae</taxon>
        <taxon>Pentapetalae</taxon>
        <taxon>rosids</taxon>
        <taxon>malvids</taxon>
        <taxon>Malvales</taxon>
        <taxon>Malvaceae</taxon>
        <taxon>Malvoideae</taxon>
        <taxon>Hibiscus</taxon>
    </lineage>
</organism>
<sequence length="194" mass="22326">MGRGVGARETWIIRDGLKCQLPPGEELRRCFSRMFFDSKRKILSFSDTYVALRIMRAQTARFPQIDKVAIPPFTSVKNKNQVDKVFEAFTSAEDGMGFGDFDFHHKWDVNICSSHSIPYKLTEFKCFDSRVFLLNSSLFQTVDDKRDDVGPLEKCFQLFPLDMRFHLHDLVGSDHLKTAHTPTSVVVRVSKDLI</sequence>
<reference evidence="1 2" key="1">
    <citation type="journal article" date="2024" name="G3 (Bethesda)">
        <title>Genome assembly of Hibiscus sabdariffa L. provides insights into metabolisms of medicinal natural products.</title>
        <authorList>
            <person name="Kim T."/>
        </authorList>
    </citation>
    <scope>NUCLEOTIDE SEQUENCE [LARGE SCALE GENOMIC DNA]</scope>
    <source>
        <strain evidence="1">TK-2024</strain>
        <tissue evidence="1">Old leaves</tissue>
    </source>
</reference>
<name>A0ABR2BI82_9ROSI</name>
<dbReference type="Proteomes" id="UP001472677">
    <property type="component" value="Unassembled WGS sequence"/>
</dbReference>
<keyword evidence="2" id="KW-1185">Reference proteome</keyword>
<evidence type="ECO:0000313" key="1">
    <source>
        <dbReference type="EMBL" id="KAK8506152.1"/>
    </source>
</evidence>
<comment type="caution">
    <text evidence="1">The sequence shown here is derived from an EMBL/GenBank/DDBJ whole genome shotgun (WGS) entry which is preliminary data.</text>
</comment>
<protein>
    <submittedName>
        <fullName evidence="1">Uncharacterized protein</fullName>
    </submittedName>
</protein>
<proteinExistence type="predicted"/>
<evidence type="ECO:0000313" key="2">
    <source>
        <dbReference type="Proteomes" id="UP001472677"/>
    </source>
</evidence>
<dbReference type="EMBL" id="JBBPBM010000120">
    <property type="protein sequence ID" value="KAK8506152.1"/>
    <property type="molecule type" value="Genomic_DNA"/>
</dbReference>
<accession>A0ABR2BI82</accession>
<gene>
    <name evidence="1" type="ORF">V6N12_074202</name>
</gene>